<accession>K1WIK4</accession>
<name>K1WIK4_MARBU</name>
<gene>
    <name evidence="1" type="ORF">MBM_09806</name>
</gene>
<dbReference type="Proteomes" id="UP000006753">
    <property type="component" value="Unassembled WGS sequence"/>
</dbReference>
<proteinExistence type="predicted"/>
<reference evidence="1 2" key="1">
    <citation type="journal article" date="2012" name="BMC Genomics">
        <title>Sequencing the genome of Marssonina brunnea reveals fungus-poplar co-evolution.</title>
        <authorList>
            <person name="Zhu S."/>
            <person name="Cao Y.-Z."/>
            <person name="Jiang C."/>
            <person name="Tan B.-Y."/>
            <person name="Wang Z."/>
            <person name="Feng S."/>
            <person name="Zhang L."/>
            <person name="Su X.-H."/>
            <person name="Brejova B."/>
            <person name="Vinar T."/>
            <person name="Xu M."/>
            <person name="Wang M.-X."/>
            <person name="Zhang S.-G."/>
            <person name="Huang M.-R."/>
            <person name="Wu R."/>
            <person name="Zhou Y."/>
        </authorList>
    </citation>
    <scope>NUCLEOTIDE SEQUENCE [LARGE SCALE GENOMIC DNA]</scope>
    <source>
        <strain evidence="1 2">MB_m1</strain>
    </source>
</reference>
<evidence type="ECO:0000313" key="1">
    <source>
        <dbReference type="EMBL" id="EKD12022.1"/>
    </source>
</evidence>
<dbReference type="HOGENOM" id="CLU_1669758_0_0_1"/>
<dbReference type="InParanoid" id="K1WIK4"/>
<evidence type="ECO:0000313" key="2">
    <source>
        <dbReference type="Proteomes" id="UP000006753"/>
    </source>
</evidence>
<protein>
    <submittedName>
        <fullName evidence="1">Uncharacterized protein</fullName>
    </submittedName>
</protein>
<dbReference type="EMBL" id="JH921470">
    <property type="protein sequence ID" value="EKD12022.1"/>
    <property type="molecule type" value="Genomic_DNA"/>
</dbReference>
<keyword evidence="2" id="KW-1185">Reference proteome</keyword>
<organism evidence="1 2">
    <name type="scientific">Marssonina brunnea f. sp. multigermtubi (strain MB_m1)</name>
    <name type="common">Marssonina leaf spot fungus</name>
    <dbReference type="NCBI Taxonomy" id="1072389"/>
    <lineage>
        <taxon>Eukaryota</taxon>
        <taxon>Fungi</taxon>
        <taxon>Dikarya</taxon>
        <taxon>Ascomycota</taxon>
        <taxon>Pezizomycotina</taxon>
        <taxon>Leotiomycetes</taxon>
        <taxon>Helotiales</taxon>
        <taxon>Drepanopezizaceae</taxon>
        <taxon>Drepanopeziza</taxon>
    </lineage>
</organism>
<dbReference type="KEGG" id="mbe:MBM_09806"/>
<sequence>MTAAFLTSPLDVVRTRLQSDFYRPTLVRTPFSSSPAFKDSWNAPSLSLFDPSLPRDFPDPLVLSIAPSAGVPFEKVSAQTPIVSVDAFKKKKEKKNINYLPGRKNTLALSPSAQRRTETQEHPLVLPPRLEGGGHVPSTAIMLGVYEAAMECLDKDAR</sequence>
<dbReference type="AlphaFoldDB" id="K1WIK4"/>